<dbReference type="Gene3D" id="2.40.50.140">
    <property type="entry name" value="Nucleic acid-binding proteins"/>
    <property type="match status" value="1"/>
</dbReference>
<dbReference type="GO" id="GO:0000347">
    <property type="term" value="C:THO complex"/>
    <property type="evidence" value="ECO:0007669"/>
    <property type="project" value="UniProtKB-ARBA"/>
</dbReference>
<dbReference type="PRINTS" id="PR01660">
    <property type="entry name" value="MCMPROTEIN4"/>
</dbReference>
<dbReference type="Gene3D" id="3.40.50.300">
    <property type="entry name" value="P-loop containing nucleotide triphosphate hydrolases"/>
    <property type="match status" value="1"/>
</dbReference>
<dbReference type="ExpressionAtlas" id="A0A2K3DIP5">
    <property type="expression patterns" value="baseline"/>
</dbReference>
<dbReference type="InterPro" id="IPR041562">
    <property type="entry name" value="MCM_lid"/>
</dbReference>
<feature type="region of interest" description="Disordered" evidence="14">
    <location>
        <begin position="451"/>
        <end position="479"/>
    </location>
</feature>
<dbReference type="OrthoDB" id="10251574at2759"/>
<keyword evidence="9 13" id="KW-0539">Nucleus</keyword>
<evidence type="ECO:0000313" key="16">
    <source>
        <dbReference type="EMBL" id="PNW80414.1"/>
    </source>
</evidence>
<feature type="compositionally biased region" description="Polar residues" evidence="14">
    <location>
        <begin position="457"/>
        <end position="476"/>
    </location>
</feature>
<proteinExistence type="inferred from homology"/>
<dbReference type="FunCoup" id="A0A2K3DIP5">
    <property type="interactions" value="1589"/>
</dbReference>
<dbReference type="PANTHER" id="PTHR11630">
    <property type="entry name" value="DNA REPLICATION LICENSING FACTOR MCM FAMILY MEMBER"/>
    <property type="match status" value="1"/>
</dbReference>
<dbReference type="GO" id="GO:0016887">
    <property type="term" value="F:ATP hydrolysis activity"/>
    <property type="evidence" value="ECO:0007669"/>
    <property type="project" value="RHEA"/>
</dbReference>
<dbReference type="InterPro" id="IPR008047">
    <property type="entry name" value="MCM_4"/>
</dbReference>
<organism evidence="16 17">
    <name type="scientific">Chlamydomonas reinhardtii</name>
    <name type="common">Chlamydomonas smithii</name>
    <dbReference type="NCBI Taxonomy" id="3055"/>
    <lineage>
        <taxon>Eukaryota</taxon>
        <taxon>Viridiplantae</taxon>
        <taxon>Chlorophyta</taxon>
        <taxon>core chlorophytes</taxon>
        <taxon>Chlorophyceae</taxon>
        <taxon>CS clade</taxon>
        <taxon>Chlamydomonadales</taxon>
        <taxon>Chlamydomonadaceae</taxon>
        <taxon>Chlamydomonas</taxon>
    </lineage>
</organism>
<reference evidence="16 17" key="1">
    <citation type="journal article" date="2007" name="Science">
        <title>The Chlamydomonas genome reveals the evolution of key animal and plant functions.</title>
        <authorList>
            <person name="Merchant S.S."/>
            <person name="Prochnik S.E."/>
            <person name="Vallon O."/>
            <person name="Harris E.H."/>
            <person name="Karpowicz S.J."/>
            <person name="Witman G.B."/>
            <person name="Terry A."/>
            <person name="Salamov A."/>
            <person name="Fritz-Laylin L.K."/>
            <person name="Marechal-Drouard L."/>
            <person name="Marshall W.F."/>
            <person name="Qu L.H."/>
            <person name="Nelson D.R."/>
            <person name="Sanderfoot A.A."/>
            <person name="Spalding M.H."/>
            <person name="Kapitonov V.V."/>
            <person name="Ren Q."/>
            <person name="Ferris P."/>
            <person name="Lindquist E."/>
            <person name="Shapiro H."/>
            <person name="Lucas S.M."/>
            <person name="Grimwood J."/>
            <person name="Schmutz J."/>
            <person name="Cardol P."/>
            <person name="Cerutti H."/>
            <person name="Chanfreau G."/>
            <person name="Chen C.L."/>
            <person name="Cognat V."/>
            <person name="Croft M.T."/>
            <person name="Dent R."/>
            <person name="Dutcher S."/>
            <person name="Fernandez E."/>
            <person name="Fukuzawa H."/>
            <person name="Gonzalez-Ballester D."/>
            <person name="Gonzalez-Halphen D."/>
            <person name="Hallmann A."/>
            <person name="Hanikenne M."/>
            <person name="Hippler M."/>
            <person name="Inwood W."/>
            <person name="Jabbari K."/>
            <person name="Kalanon M."/>
            <person name="Kuras R."/>
            <person name="Lefebvre P.A."/>
            <person name="Lemaire S.D."/>
            <person name="Lobanov A.V."/>
            <person name="Lohr M."/>
            <person name="Manuell A."/>
            <person name="Meier I."/>
            <person name="Mets L."/>
            <person name="Mittag M."/>
            <person name="Mittelmeier T."/>
            <person name="Moroney J.V."/>
            <person name="Moseley J."/>
            <person name="Napoli C."/>
            <person name="Nedelcu A.M."/>
            <person name="Niyogi K."/>
            <person name="Novoselov S.V."/>
            <person name="Paulsen I.T."/>
            <person name="Pazour G."/>
            <person name="Purton S."/>
            <person name="Ral J.P."/>
            <person name="Riano-Pachon D.M."/>
            <person name="Riekhof W."/>
            <person name="Rymarquis L."/>
            <person name="Schroda M."/>
            <person name="Stern D."/>
            <person name="Umen J."/>
            <person name="Willows R."/>
            <person name="Wilson N."/>
            <person name="Zimmer S.L."/>
            <person name="Allmer J."/>
            <person name="Balk J."/>
            <person name="Bisova K."/>
            <person name="Chen C.J."/>
            <person name="Elias M."/>
            <person name="Gendler K."/>
            <person name="Hauser C."/>
            <person name="Lamb M.R."/>
            <person name="Ledford H."/>
            <person name="Long J.C."/>
            <person name="Minagawa J."/>
            <person name="Page M.D."/>
            <person name="Pan J."/>
            <person name="Pootakham W."/>
            <person name="Roje S."/>
            <person name="Rose A."/>
            <person name="Stahlberg E."/>
            <person name="Terauchi A.M."/>
            <person name="Yang P."/>
            <person name="Ball S."/>
            <person name="Bowler C."/>
            <person name="Dieckmann C.L."/>
            <person name="Gladyshev V.N."/>
            <person name="Green P."/>
            <person name="Jorgensen R."/>
            <person name="Mayfield S."/>
            <person name="Mueller-Roeber B."/>
            <person name="Rajamani S."/>
            <person name="Sayre R.T."/>
            <person name="Brokstein P."/>
            <person name="Dubchak I."/>
            <person name="Goodstein D."/>
            <person name="Hornick L."/>
            <person name="Huang Y.W."/>
            <person name="Jhaveri J."/>
            <person name="Luo Y."/>
            <person name="Martinez D."/>
            <person name="Ngau W.C."/>
            <person name="Otillar B."/>
            <person name="Poliakov A."/>
            <person name="Porter A."/>
            <person name="Szajkowski L."/>
            <person name="Werner G."/>
            <person name="Zhou K."/>
            <person name="Grigoriev I.V."/>
            <person name="Rokhsar D.S."/>
            <person name="Grossman A.R."/>
        </authorList>
    </citation>
    <scope>NUCLEOTIDE SEQUENCE [LARGE SCALE GENOMIC DNA]</scope>
    <source>
        <strain evidence="17">CC-503</strain>
    </source>
</reference>
<dbReference type="SUPFAM" id="SSF50249">
    <property type="entry name" value="Nucleic acid-binding proteins"/>
    <property type="match status" value="1"/>
</dbReference>
<dbReference type="Proteomes" id="UP000006906">
    <property type="component" value="Chromosome 7"/>
</dbReference>
<dbReference type="FunFam" id="3.40.50.300:FF:000217">
    <property type="entry name" value="DNA helicase"/>
    <property type="match status" value="1"/>
</dbReference>
<accession>A0A2K3DIP5</accession>
<dbReference type="GO" id="GO:0005524">
    <property type="term" value="F:ATP binding"/>
    <property type="evidence" value="ECO:0007669"/>
    <property type="project" value="UniProtKB-UniRule"/>
</dbReference>
<feature type="compositionally biased region" description="Low complexity" evidence="14">
    <location>
        <begin position="47"/>
        <end position="73"/>
    </location>
</feature>
<dbReference type="GO" id="GO:1902975">
    <property type="term" value="P:mitotic DNA replication initiation"/>
    <property type="evidence" value="ECO:0000318"/>
    <property type="project" value="GO_Central"/>
</dbReference>
<dbReference type="Gramene" id="PNW80414">
    <property type="protein sequence ID" value="PNW80414"/>
    <property type="gene ID" value="CHLRE_07g316850v5"/>
</dbReference>
<evidence type="ECO:0000256" key="4">
    <source>
        <dbReference type="ARBA" id="ARBA00022741"/>
    </source>
</evidence>
<dbReference type="SMART" id="SM00350">
    <property type="entry name" value="MCM"/>
    <property type="match status" value="1"/>
</dbReference>
<dbReference type="InterPro" id="IPR001208">
    <property type="entry name" value="MCM_dom"/>
</dbReference>
<dbReference type="EMBL" id="CM008968">
    <property type="protein sequence ID" value="PNW80414.1"/>
    <property type="molecule type" value="Genomic_DNA"/>
</dbReference>
<keyword evidence="5 13" id="KW-0378">Hydrolase</keyword>
<dbReference type="Pfam" id="PF00493">
    <property type="entry name" value="MCM"/>
    <property type="match status" value="1"/>
</dbReference>
<dbReference type="GeneID" id="5726541"/>
<evidence type="ECO:0000256" key="10">
    <source>
        <dbReference type="ARBA" id="ARBA00047995"/>
    </source>
</evidence>
<dbReference type="FunFam" id="2.20.28.10:FF:000003">
    <property type="entry name" value="DNA helicase"/>
    <property type="match status" value="1"/>
</dbReference>
<evidence type="ECO:0000259" key="15">
    <source>
        <dbReference type="PROSITE" id="PS50051"/>
    </source>
</evidence>
<dbReference type="Pfam" id="PF14551">
    <property type="entry name" value="MCM_N"/>
    <property type="match status" value="1"/>
</dbReference>
<evidence type="ECO:0000256" key="13">
    <source>
        <dbReference type="RuleBase" id="RU368062"/>
    </source>
</evidence>
<comment type="subcellular location">
    <subcellularLocation>
        <location evidence="1">Nucleus</location>
    </subcellularLocation>
</comment>
<evidence type="ECO:0000256" key="11">
    <source>
        <dbReference type="ARBA" id="ARBA00053280"/>
    </source>
</evidence>
<dbReference type="GO" id="GO:0000727">
    <property type="term" value="P:double-strand break repair via break-induced replication"/>
    <property type="evidence" value="ECO:0000318"/>
    <property type="project" value="GO_Central"/>
</dbReference>
<dbReference type="RefSeq" id="XP_042922458.1">
    <property type="nucleotide sequence ID" value="XM_043063890.1"/>
</dbReference>
<evidence type="ECO:0000256" key="9">
    <source>
        <dbReference type="ARBA" id="ARBA00023242"/>
    </source>
</evidence>
<dbReference type="SUPFAM" id="SSF52540">
    <property type="entry name" value="P-loop containing nucleoside triphosphate hydrolases"/>
    <property type="match status" value="1"/>
</dbReference>
<dbReference type="Pfam" id="PF17207">
    <property type="entry name" value="MCM_OB"/>
    <property type="match status" value="1"/>
</dbReference>
<dbReference type="InterPro" id="IPR012340">
    <property type="entry name" value="NA-bd_OB-fold"/>
</dbReference>
<dbReference type="PANTHER" id="PTHR11630:SF66">
    <property type="entry name" value="DNA REPLICATION LICENSING FACTOR MCM4"/>
    <property type="match status" value="1"/>
</dbReference>
<dbReference type="InterPro" id="IPR027925">
    <property type="entry name" value="MCM_N"/>
</dbReference>
<dbReference type="AlphaFoldDB" id="A0A2K3DIP5"/>
<evidence type="ECO:0000313" key="17">
    <source>
        <dbReference type="Proteomes" id="UP000006906"/>
    </source>
</evidence>
<protein>
    <recommendedName>
        <fullName evidence="13">DNA replication licensing factor MCM4</fullName>
        <ecNumber evidence="13">3.6.4.12</ecNumber>
    </recommendedName>
</protein>
<dbReference type="PROSITE" id="PS00847">
    <property type="entry name" value="MCM_1"/>
    <property type="match status" value="1"/>
</dbReference>
<dbReference type="GO" id="GO:0003697">
    <property type="term" value="F:single-stranded DNA binding"/>
    <property type="evidence" value="ECO:0000318"/>
    <property type="project" value="GO_Central"/>
</dbReference>
<dbReference type="PaxDb" id="3055-EDP07064"/>
<evidence type="ECO:0000256" key="6">
    <source>
        <dbReference type="ARBA" id="ARBA00022806"/>
    </source>
</evidence>
<dbReference type="OMA" id="APNIWEM"/>
<gene>
    <name evidence="16" type="ORF">CHLRE_07g316850v5</name>
</gene>
<evidence type="ECO:0000256" key="3">
    <source>
        <dbReference type="ARBA" id="ARBA00022705"/>
    </source>
</evidence>
<dbReference type="InterPro" id="IPR027417">
    <property type="entry name" value="P-loop_NTPase"/>
</dbReference>
<comment type="similarity">
    <text evidence="2 12">Belongs to the MCM family.</text>
</comment>
<keyword evidence="6 13" id="KW-0347">Helicase</keyword>
<keyword evidence="4 12" id="KW-0547">Nucleotide-binding</keyword>
<dbReference type="Gene3D" id="3.30.1640.10">
    <property type="entry name" value="mini-chromosome maintenance (MCM) complex, chain A, domain 1"/>
    <property type="match status" value="1"/>
</dbReference>
<keyword evidence="3 13" id="KW-0235">DNA replication</keyword>
<dbReference type="STRING" id="3055.A0A2K3DIP5"/>
<dbReference type="PRINTS" id="PR01657">
    <property type="entry name" value="MCMFAMILY"/>
</dbReference>
<dbReference type="GO" id="GO:0005634">
    <property type="term" value="C:nucleus"/>
    <property type="evidence" value="ECO:0000318"/>
    <property type="project" value="GO_Central"/>
</dbReference>
<evidence type="ECO:0000256" key="2">
    <source>
        <dbReference type="ARBA" id="ARBA00008010"/>
    </source>
</evidence>
<dbReference type="EC" id="3.6.4.12" evidence="13"/>
<sequence length="982" mass="104934">MSAANSPGGSRGAGADPMEEDAPQQQQQPANSARTASGLGNADAPGSQQGTPAAHQQQAQPQPSGSVQQQGASDATAGAQHGAATPLPRGHNRGELGGGAMARPNVRVGTAAKPQRTASVSTVLPGALNEDDRELPPAVDAAVDDGTYVWGTNINSRQLRSQIEAFIRQYRPAGAAAGSVPKYVQIIKEAIEAGETSVNVDTADMRAVDPETGTAPHASLYETLVDFPREVHCVLDEVVREVAVKDLDFEPELLDRQQAMDLCMLVCRPYNLAAVKHIRDLDPSDIDKLVCIKGMVTRTSAIIPNLRYAVFECAACGQEVAAPNVGGRVEDPTGCAGCKKKWSMALQHNKGQYTDKQLVKMQESPNDIPEGETPMGVTLYSYDTLVDVARPGDRVTITGIYRAAAVRANPRQAALYAMFRTYVDVVHVHRDESRRLFSAAGGAADAAAAEAEPTVLSCPNTPADSQSGEPPVTETQADPAAASDEQFVAIENITAEELREVEGQIKELAADPRLTQRLIASLAPNIWEMDDIKKGVLCQLFGGCSKAFPGGKIRGELNVLLVGDPSVSKSQLLTYVHKLAPRGIYTSGKGSSAVGLTAYVTKDPETKEMVLESGALVLSDRGVCCIDEFDKMSDSARSMLHEAMEQQTVSVAKAGLISTLNARCSVLACANPIGSRYNPNMSIAENINLPPTLLTRFDLIYLVLDRYEEQRDRRLARHLVSLFHPGSTDRSRTAGAGDLISPDLLKKYVAYARARCQPKLSDEAAEELVTRYQTLRRDGRERKVVMATPRQLESLIRIAESLARMRLDAHVRRDDVAEAVRLWYGAMAGSTSGGAGGGDGRPDLDTLYTGTTAAQREAARALPEELRAFFQNTRLHHALSLDDLLRDLNHQLQQQAQQQQQQQGGAAAPRKAAAGGVSRAALINALRQLDDLVVFDQLTNTVRSVNRPAQQAPAQGGAAAAKEAEAAAAQAAAVLAAAVLAA</sequence>
<keyword evidence="8 12" id="KW-0238">DNA-binding</keyword>
<evidence type="ECO:0000256" key="7">
    <source>
        <dbReference type="ARBA" id="ARBA00022840"/>
    </source>
</evidence>
<evidence type="ECO:0000256" key="5">
    <source>
        <dbReference type="ARBA" id="ARBA00022801"/>
    </source>
</evidence>
<comment type="catalytic activity">
    <reaction evidence="10 13">
        <text>ATP + H2O = ADP + phosphate + H(+)</text>
        <dbReference type="Rhea" id="RHEA:13065"/>
        <dbReference type="ChEBI" id="CHEBI:15377"/>
        <dbReference type="ChEBI" id="CHEBI:15378"/>
        <dbReference type="ChEBI" id="CHEBI:30616"/>
        <dbReference type="ChEBI" id="CHEBI:43474"/>
        <dbReference type="ChEBI" id="CHEBI:456216"/>
        <dbReference type="EC" id="3.6.4.12"/>
    </reaction>
</comment>
<comment type="subunit">
    <text evidence="13">Component of the MCM2-7 complex.</text>
</comment>
<evidence type="ECO:0000256" key="8">
    <source>
        <dbReference type="ARBA" id="ARBA00023125"/>
    </source>
</evidence>
<dbReference type="GO" id="GO:0003678">
    <property type="term" value="F:DNA helicase activity"/>
    <property type="evidence" value="ECO:0007669"/>
    <property type="project" value="UniProtKB-UniRule"/>
</dbReference>
<dbReference type="InterPro" id="IPR031327">
    <property type="entry name" value="MCM"/>
</dbReference>
<name>A0A2K3DIP5_CHLRE</name>
<keyword evidence="7 12" id="KW-0067">ATP-binding</keyword>
<evidence type="ECO:0000256" key="14">
    <source>
        <dbReference type="SAM" id="MobiDB-lite"/>
    </source>
</evidence>
<dbReference type="Pfam" id="PF17855">
    <property type="entry name" value="MCM_lid"/>
    <property type="match status" value="1"/>
</dbReference>
<dbReference type="GO" id="GO:0042555">
    <property type="term" value="C:MCM complex"/>
    <property type="evidence" value="ECO:0000318"/>
    <property type="project" value="GO_Central"/>
</dbReference>
<dbReference type="KEGG" id="cre:CHLRE_07g316850v5"/>
<comment type="function">
    <text evidence="13">Acts as component of the MCM2-7 complex (MCM complex) which is the replicative helicase essential for 'once per cell cycle' DNA replication initiation and elongation in eukaryotic cells. The active ATPase sites in the MCM2-7 ring are formed through the interaction surfaces of two neighboring subunits such that a critical structure of a conserved arginine finger motif is provided in trans relative to the ATP-binding site of the Walker A box of the adjacent subunit. The six ATPase active sites, however, are likely to contribute differentially to the complex helicase activity.</text>
</comment>
<dbReference type="InterPro" id="IPR018525">
    <property type="entry name" value="MCM_CS"/>
</dbReference>
<feature type="region of interest" description="Disordered" evidence="14">
    <location>
        <begin position="1"/>
        <end position="135"/>
    </location>
</feature>
<comment type="function">
    <text evidence="11">Probable component of the MCM2-7 complex (MCM complex) that may function as a DNA helicase and which is essential to undergo a single round of replication initiation and elongation per cell cycle in eukaryotic cells.</text>
</comment>
<dbReference type="InParanoid" id="A0A2K3DIP5"/>
<dbReference type="PROSITE" id="PS50051">
    <property type="entry name" value="MCM_2"/>
    <property type="match status" value="1"/>
</dbReference>
<dbReference type="InterPro" id="IPR033762">
    <property type="entry name" value="MCM_OB"/>
</dbReference>
<feature type="domain" description="MCM C-terminal AAA(+) ATPase" evidence="15">
    <location>
        <begin position="514"/>
        <end position="719"/>
    </location>
</feature>
<keyword evidence="17" id="KW-1185">Reference proteome</keyword>
<dbReference type="GO" id="GO:0006271">
    <property type="term" value="P:DNA strand elongation involved in DNA replication"/>
    <property type="evidence" value="ECO:0000318"/>
    <property type="project" value="GO_Central"/>
</dbReference>
<evidence type="ECO:0000256" key="1">
    <source>
        <dbReference type="ARBA" id="ARBA00004123"/>
    </source>
</evidence>
<evidence type="ECO:0000256" key="12">
    <source>
        <dbReference type="RuleBase" id="RU004070"/>
    </source>
</evidence>
<dbReference type="Gene3D" id="2.20.28.10">
    <property type="match status" value="1"/>
</dbReference>